<feature type="compositionally biased region" description="Basic and acidic residues" evidence="1">
    <location>
        <begin position="11"/>
        <end position="23"/>
    </location>
</feature>
<comment type="caution">
    <text evidence="3">The sequence shown here is derived from an EMBL/GenBank/DDBJ whole genome shotgun (WGS) entry which is preliminary data.</text>
</comment>
<dbReference type="EMBL" id="JAFJMO010000014">
    <property type="protein sequence ID" value="KAJ8256528.1"/>
    <property type="molecule type" value="Genomic_DNA"/>
</dbReference>
<keyword evidence="2" id="KW-0812">Transmembrane</keyword>
<reference evidence="3" key="1">
    <citation type="journal article" date="2023" name="Science">
        <title>Genome structures resolve the early diversification of teleost fishes.</title>
        <authorList>
            <person name="Parey E."/>
            <person name="Louis A."/>
            <person name="Montfort J."/>
            <person name="Bouchez O."/>
            <person name="Roques C."/>
            <person name="Iampietro C."/>
            <person name="Lluch J."/>
            <person name="Castinel A."/>
            <person name="Donnadieu C."/>
            <person name="Desvignes T."/>
            <person name="Floi Bucao C."/>
            <person name="Jouanno E."/>
            <person name="Wen M."/>
            <person name="Mejri S."/>
            <person name="Dirks R."/>
            <person name="Jansen H."/>
            <person name="Henkel C."/>
            <person name="Chen W.J."/>
            <person name="Zahm M."/>
            <person name="Cabau C."/>
            <person name="Klopp C."/>
            <person name="Thompson A.W."/>
            <person name="Robinson-Rechavi M."/>
            <person name="Braasch I."/>
            <person name="Lecointre G."/>
            <person name="Bobe J."/>
            <person name="Postlethwait J.H."/>
            <person name="Berthelot C."/>
            <person name="Roest Crollius H."/>
            <person name="Guiguen Y."/>
        </authorList>
    </citation>
    <scope>NUCLEOTIDE SEQUENCE</scope>
    <source>
        <strain evidence="3">Concon-B</strain>
    </source>
</reference>
<proteinExistence type="predicted"/>
<feature type="compositionally biased region" description="Basic residues" evidence="1">
    <location>
        <begin position="1"/>
        <end position="10"/>
    </location>
</feature>
<keyword evidence="4" id="KW-1185">Reference proteome</keyword>
<evidence type="ECO:0000313" key="4">
    <source>
        <dbReference type="Proteomes" id="UP001152803"/>
    </source>
</evidence>
<accession>A0A9Q1D3I4</accession>
<dbReference type="Proteomes" id="UP001152803">
    <property type="component" value="Unassembled WGS sequence"/>
</dbReference>
<dbReference type="AlphaFoldDB" id="A0A9Q1D3I4"/>
<feature type="region of interest" description="Disordered" evidence="1">
    <location>
        <begin position="56"/>
        <end position="85"/>
    </location>
</feature>
<feature type="transmembrane region" description="Helical" evidence="2">
    <location>
        <begin position="102"/>
        <end position="122"/>
    </location>
</feature>
<keyword evidence="2" id="KW-0472">Membrane</keyword>
<evidence type="ECO:0000256" key="1">
    <source>
        <dbReference type="SAM" id="MobiDB-lite"/>
    </source>
</evidence>
<feature type="non-terminal residue" evidence="3">
    <location>
        <position position="162"/>
    </location>
</feature>
<sequence>GGTARQKGRAGKQEGEKESERLRGQQHKQLCFNGAIKDYGFTLGEGGKSRFEIQTKSAEGRETVRNSTMSEATGESTDTDSPFGSLPTFPPFPSFKSKVSPVGIGVIVGLCVILLLIIICVLRRKCKCCKRKKPTLKEKMMKKMGLQKKQQPFSISAILDKK</sequence>
<name>A0A9Q1D3I4_CONCO</name>
<evidence type="ECO:0000313" key="3">
    <source>
        <dbReference type="EMBL" id="KAJ8256528.1"/>
    </source>
</evidence>
<protein>
    <submittedName>
        <fullName evidence="3">Uncharacterized protein</fullName>
    </submittedName>
</protein>
<organism evidence="3 4">
    <name type="scientific">Conger conger</name>
    <name type="common">Conger eel</name>
    <name type="synonym">Muraena conger</name>
    <dbReference type="NCBI Taxonomy" id="82655"/>
    <lineage>
        <taxon>Eukaryota</taxon>
        <taxon>Metazoa</taxon>
        <taxon>Chordata</taxon>
        <taxon>Craniata</taxon>
        <taxon>Vertebrata</taxon>
        <taxon>Euteleostomi</taxon>
        <taxon>Actinopterygii</taxon>
        <taxon>Neopterygii</taxon>
        <taxon>Teleostei</taxon>
        <taxon>Anguilliformes</taxon>
        <taxon>Congridae</taxon>
        <taxon>Conger</taxon>
    </lineage>
</organism>
<gene>
    <name evidence="3" type="ORF">COCON_G00186800</name>
</gene>
<keyword evidence="2" id="KW-1133">Transmembrane helix</keyword>
<evidence type="ECO:0000256" key="2">
    <source>
        <dbReference type="SAM" id="Phobius"/>
    </source>
</evidence>
<feature type="compositionally biased region" description="Polar residues" evidence="1">
    <location>
        <begin position="65"/>
        <end position="80"/>
    </location>
</feature>
<feature type="region of interest" description="Disordered" evidence="1">
    <location>
        <begin position="1"/>
        <end position="26"/>
    </location>
</feature>